<name>Q5N6V4_ORYSJ</name>
<dbReference type="EMBL" id="AP006838">
    <property type="protein sequence ID" value="BAD82801.1"/>
    <property type="molecule type" value="Genomic_DNA"/>
</dbReference>
<protein>
    <submittedName>
        <fullName evidence="2">Uncharacterized protein</fullName>
    </submittedName>
</protein>
<sequence>MDNDEQQMQAKADVWLCNWITSAQKTKGGHTTSFYACSLRDGDGEAPPAAARELLTVADISADHAVLSPTPCIGLTLIFDVYRNDWILTTKLRVDADVAHHEPHVLSTGVGSALDRALHHRARLQHGDRGAQGGQALQETQRRGVQLRGVHPGRRRVAPLRRASAAVRGQLPPRVAAGVRPRLPLLAAPAGRPRRGADPPHSVLLHGRRAVRVGVRAAAGPRLSSRICHLADLDGSLCAIFDNRLFGRVYGLFTWSGKVFVNDVERNAVERVFRMQDMVDVHLPPAAVSRLGAVTR</sequence>
<reference evidence="4" key="3">
    <citation type="journal article" date="2005" name="Nature">
        <title>The map-based sequence of the rice genome.</title>
        <authorList>
            <consortium name="International rice genome sequencing project (IRGSP)"/>
            <person name="Matsumoto T."/>
            <person name="Wu J."/>
            <person name="Kanamori H."/>
            <person name="Katayose Y."/>
            <person name="Fujisawa M."/>
            <person name="Namiki N."/>
            <person name="Mizuno H."/>
            <person name="Yamamoto K."/>
            <person name="Antonio B.A."/>
            <person name="Baba T."/>
            <person name="Sakata K."/>
            <person name="Nagamura Y."/>
            <person name="Aoki H."/>
            <person name="Arikawa K."/>
            <person name="Arita K."/>
            <person name="Bito T."/>
            <person name="Chiden Y."/>
            <person name="Fujitsuka N."/>
            <person name="Fukunaka R."/>
            <person name="Hamada M."/>
            <person name="Harada C."/>
            <person name="Hayashi A."/>
            <person name="Hijishita S."/>
            <person name="Honda M."/>
            <person name="Hosokawa S."/>
            <person name="Ichikawa Y."/>
            <person name="Idonuma A."/>
            <person name="Iijima M."/>
            <person name="Ikeda M."/>
            <person name="Ikeno M."/>
            <person name="Ito K."/>
            <person name="Ito S."/>
            <person name="Ito T."/>
            <person name="Ito Y."/>
            <person name="Ito Y."/>
            <person name="Iwabuchi A."/>
            <person name="Kamiya K."/>
            <person name="Karasawa W."/>
            <person name="Kurita K."/>
            <person name="Katagiri S."/>
            <person name="Kikuta A."/>
            <person name="Kobayashi H."/>
            <person name="Kobayashi N."/>
            <person name="Machita K."/>
            <person name="Maehara T."/>
            <person name="Masukawa M."/>
            <person name="Mizubayashi T."/>
            <person name="Mukai Y."/>
            <person name="Nagasaki H."/>
            <person name="Nagata Y."/>
            <person name="Naito S."/>
            <person name="Nakashima M."/>
            <person name="Nakama Y."/>
            <person name="Nakamichi Y."/>
            <person name="Nakamura M."/>
            <person name="Meguro A."/>
            <person name="Negishi M."/>
            <person name="Ohta I."/>
            <person name="Ohta T."/>
            <person name="Okamoto M."/>
            <person name="Ono N."/>
            <person name="Saji S."/>
            <person name="Sakaguchi M."/>
            <person name="Sakai K."/>
            <person name="Shibata M."/>
            <person name="Shimokawa T."/>
            <person name="Song J."/>
            <person name="Takazaki Y."/>
            <person name="Terasawa K."/>
            <person name="Tsugane M."/>
            <person name="Tsuji K."/>
            <person name="Ueda S."/>
            <person name="Waki K."/>
            <person name="Yamagata H."/>
            <person name="Yamamoto M."/>
            <person name="Yamamoto S."/>
            <person name="Yamane H."/>
            <person name="Yoshiki S."/>
            <person name="Yoshihara R."/>
            <person name="Yukawa K."/>
            <person name="Zhong H."/>
            <person name="Yano M."/>
            <person name="Yuan Q."/>
            <person name="Ouyang S."/>
            <person name="Liu J."/>
            <person name="Jones K.M."/>
            <person name="Gansberger K."/>
            <person name="Moffat K."/>
            <person name="Hill J."/>
            <person name="Bera J."/>
            <person name="Fadrosh D."/>
            <person name="Jin S."/>
            <person name="Johri S."/>
            <person name="Kim M."/>
            <person name="Overton L."/>
            <person name="Reardon M."/>
            <person name="Tsitrin T."/>
            <person name="Vuong H."/>
            <person name="Weaver B."/>
            <person name="Ciecko A."/>
            <person name="Tallon L."/>
            <person name="Jackson J."/>
            <person name="Pai G."/>
            <person name="Aken S.V."/>
            <person name="Utterback T."/>
            <person name="Reidmuller S."/>
            <person name="Feldblyum T."/>
            <person name="Hsiao J."/>
            <person name="Zismann V."/>
            <person name="Iobst S."/>
            <person name="de Vazeille A.R."/>
            <person name="Buell C.R."/>
            <person name="Ying K."/>
            <person name="Li Y."/>
            <person name="Lu T."/>
            <person name="Huang Y."/>
            <person name="Zhao Q."/>
            <person name="Feng Q."/>
            <person name="Zhang L."/>
            <person name="Zhu J."/>
            <person name="Weng Q."/>
            <person name="Mu J."/>
            <person name="Lu Y."/>
            <person name="Fan D."/>
            <person name="Liu Y."/>
            <person name="Guan J."/>
            <person name="Zhang Y."/>
            <person name="Yu S."/>
            <person name="Liu X."/>
            <person name="Zhang Y."/>
            <person name="Hong G."/>
            <person name="Han B."/>
            <person name="Choisne N."/>
            <person name="Demange N."/>
            <person name="Orjeda G."/>
            <person name="Samain S."/>
            <person name="Cattolico L."/>
            <person name="Pelletier E."/>
            <person name="Couloux A."/>
            <person name="Segurens B."/>
            <person name="Wincker P."/>
            <person name="D'Hont A."/>
            <person name="Scarpelli C."/>
            <person name="Weissenbach J."/>
            <person name="Salanoubat M."/>
            <person name="Quetier F."/>
            <person name="Yu Y."/>
            <person name="Kim H.R."/>
            <person name="Rambo T."/>
            <person name="Currie J."/>
            <person name="Collura K."/>
            <person name="Luo M."/>
            <person name="Yang T."/>
            <person name="Ammiraju J.S.S."/>
            <person name="Engler F."/>
            <person name="Soderlund C."/>
            <person name="Wing R.A."/>
            <person name="Palmer L.E."/>
            <person name="de la Bastide M."/>
            <person name="Spiegel L."/>
            <person name="Nascimento L."/>
            <person name="Zutavern T."/>
            <person name="O'Shaughnessy A."/>
            <person name="Dike S."/>
            <person name="Dedhia N."/>
            <person name="Preston R."/>
            <person name="Balija V."/>
            <person name="McCombie W.R."/>
            <person name="Chow T."/>
            <person name="Chen H."/>
            <person name="Chung M."/>
            <person name="Chen C."/>
            <person name="Shaw J."/>
            <person name="Wu H."/>
            <person name="Hsiao K."/>
            <person name="Chao Y."/>
            <person name="Chu M."/>
            <person name="Cheng C."/>
            <person name="Hour A."/>
            <person name="Lee P."/>
            <person name="Lin S."/>
            <person name="Lin Y."/>
            <person name="Liou J."/>
            <person name="Liu S."/>
            <person name="Hsing Y."/>
            <person name="Raghuvanshi S."/>
            <person name="Mohanty A."/>
            <person name="Bharti A.K."/>
            <person name="Gaur A."/>
            <person name="Gupta V."/>
            <person name="Kumar D."/>
            <person name="Ravi V."/>
            <person name="Vij S."/>
            <person name="Kapur A."/>
            <person name="Khurana P."/>
            <person name="Khurana P."/>
            <person name="Khurana J.P."/>
            <person name="Tyagi A.K."/>
            <person name="Gaikwad K."/>
            <person name="Singh A."/>
            <person name="Dalal V."/>
            <person name="Srivastava S."/>
            <person name="Dixit A."/>
            <person name="Pal A.K."/>
            <person name="Ghazi I.A."/>
            <person name="Yadav M."/>
            <person name="Pandit A."/>
            <person name="Bhargava A."/>
            <person name="Sureshbabu K."/>
            <person name="Batra K."/>
            <person name="Sharma T.R."/>
            <person name="Mohapatra T."/>
            <person name="Singh N.K."/>
            <person name="Messing J."/>
            <person name="Nelson A.B."/>
            <person name="Fuks G."/>
            <person name="Kavchok S."/>
            <person name="Keizer G."/>
            <person name="Linton E."/>
            <person name="Llaca V."/>
            <person name="Song R."/>
            <person name="Tanyolac B."/>
            <person name="Young S."/>
            <person name="Ho-Il K."/>
            <person name="Hahn J.H."/>
            <person name="Sangsakoo G."/>
            <person name="Vanavichit A."/>
            <person name="de Mattos Luiz.A.T."/>
            <person name="Zimmer P.D."/>
            <person name="Malone G."/>
            <person name="Dellagostin O."/>
            <person name="de Oliveira A.C."/>
            <person name="Bevan M."/>
            <person name="Bancroft I."/>
            <person name="Minx P."/>
            <person name="Cordum H."/>
            <person name="Wilson R."/>
            <person name="Cheng Z."/>
            <person name="Jin W."/>
            <person name="Jiang J."/>
            <person name="Leong S.A."/>
            <person name="Iwama H."/>
            <person name="Gojobori T."/>
            <person name="Itoh T."/>
            <person name="Niimura Y."/>
            <person name="Fujii Y."/>
            <person name="Habara T."/>
            <person name="Sakai H."/>
            <person name="Sato Y."/>
            <person name="Wilson G."/>
            <person name="Kumar K."/>
            <person name="McCouch S."/>
            <person name="Juretic N."/>
            <person name="Hoen D."/>
            <person name="Wright S."/>
            <person name="Bruskiewich R."/>
            <person name="Bureau T."/>
            <person name="Miyao A."/>
            <person name="Hirochika H."/>
            <person name="Nishikawa T."/>
            <person name="Kadowaki K."/>
            <person name="Sugiura M."/>
            <person name="Burr B."/>
            <person name="Sasaki T."/>
        </authorList>
    </citation>
    <scope>NUCLEOTIDE SEQUENCE [LARGE SCALE GENOMIC DNA]</scope>
    <source>
        <strain evidence="4">cv. Nipponbare</strain>
    </source>
</reference>
<proteinExistence type="predicted"/>
<reference evidence="3" key="2">
    <citation type="submission" date="2004-04" db="EMBL/GenBank/DDBJ databases">
        <title>Oryza sativa nipponbare(GA3) genomic DNA, chromosome 1, fosmid clone:OSJNOa108M02.</title>
        <authorList>
            <person name="Sasaki T."/>
            <person name="Matsumoto T."/>
            <person name="Fujisawa M."/>
        </authorList>
    </citation>
    <scope>NUCLEOTIDE SEQUENCE</scope>
</reference>
<reference evidence="4" key="4">
    <citation type="journal article" date="2008" name="Nucleic Acids Res.">
        <title>The rice annotation project database (RAP-DB): 2008 update.</title>
        <authorList>
            <consortium name="The rice annotation project (RAP)"/>
        </authorList>
    </citation>
    <scope>GENOME REANNOTATION</scope>
    <source>
        <strain evidence="4">cv. Nipponbare</strain>
    </source>
</reference>
<organism evidence="2">
    <name type="scientific">Oryza sativa subsp. japonica</name>
    <name type="common">Rice</name>
    <dbReference type="NCBI Taxonomy" id="39947"/>
    <lineage>
        <taxon>Eukaryota</taxon>
        <taxon>Viridiplantae</taxon>
        <taxon>Streptophyta</taxon>
        <taxon>Embryophyta</taxon>
        <taxon>Tracheophyta</taxon>
        <taxon>Spermatophyta</taxon>
        <taxon>Magnoliopsida</taxon>
        <taxon>Liliopsida</taxon>
        <taxon>Poales</taxon>
        <taxon>Poaceae</taxon>
        <taxon>BOP clade</taxon>
        <taxon>Oryzoideae</taxon>
        <taxon>Oryzeae</taxon>
        <taxon>Oryzinae</taxon>
        <taxon>Oryza</taxon>
        <taxon>Oryza sativa</taxon>
    </lineage>
</organism>
<evidence type="ECO:0000313" key="4">
    <source>
        <dbReference type="Proteomes" id="UP000000763"/>
    </source>
</evidence>
<evidence type="ECO:0000313" key="3">
    <source>
        <dbReference type="EMBL" id="BAD82802.1"/>
    </source>
</evidence>
<dbReference type="EMBL" id="AP006839">
    <property type="protein sequence ID" value="BAD82802.1"/>
    <property type="molecule type" value="Genomic_DNA"/>
</dbReference>
<accession>Q5N6V5</accession>
<reference evidence="2" key="1">
    <citation type="submission" date="2004-04" db="EMBL/GenBank/DDBJ databases">
        <title>Oryza sativa nipponbare(GA3) genomic DNA, chromosome 1, fosmid clone:OSJNOa013M08.</title>
        <authorList>
            <person name="Sasaki T."/>
            <person name="Matsumoto T."/>
            <person name="Fujisawa M."/>
        </authorList>
    </citation>
    <scope>NUCLEOTIDE SEQUENCE</scope>
</reference>
<dbReference type="Proteomes" id="UP000000763">
    <property type="component" value="Chromosome 1"/>
</dbReference>
<feature type="region of interest" description="Disordered" evidence="1">
    <location>
        <begin position="125"/>
        <end position="149"/>
    </location>
</feature>
<gene>
    <name evidence="2" type="ORF">OSJNOa013M08.6</name>
    <name evidence="3" type="ORF">OSJNOa108M02.1</name>
</gene>
<dbReference type="Proteomes" id="UP000817658">
    <property type="component" value="Chromosome 1"/>
</dbReference>
<accession>Q5N6V4</accession>
<dbReference type="AlphaFoldDB" id="Q5N6V4"/>
<evidence type="ECO:0000256" key="1">
    <source>
        <dbReference type="SAM" id="MobiDB-lite"/>
    </source>
</evidence>
<evidence type="ECO:0000313" key="2">
    <source>
        <dbReference type="EMBL" id="BAD82801.1"/>
    </source>
</evidence>